<evidence type="ECO:0000313" key="4">
    <source>
        <dbReference type="Proteomes" id="UP000005238"/>
    </source>
</evidence>
<evidence type="ECO:0000313" key="3">
    <source>
        <dbReference type="EnsemblProtists" id="Phyra85710"/>
    </source>
</evidence>
<feature type="region of interest" description="Disordered" evidence="2">
    <location>
        <begin position="475"/>
        <end position="516"/>
    </location>
</feature>
<sequence>MSSQSQPPTTPSANSASSDVPTASATASGTSPTPTSSAPPPATAPPTDNHAAVGPQHVTSGPEYFLRHGNLRGASIYASSAAATSTPPPHGSSSAPSTSAILSQLERDTLRAAADTLDRVMGRLNDQYIAAGTYADLAEDHAVLQARVRQLALELDRVYSSAAPFVCAVDEEISRLRHDRGTLQLALADCQGELAQRLDNRWELDTARTLLDTERRAHADTMSYLHDQIAVLERQAADLETRVRASSAGPALSRFARLDQLRPGRSSRLAHVVLSQQREIVEVGACRDRVIADLRLARDKHSVADGRRQQLEADVTGLEAAVRRQENDLMDLQRDTDRQLTGMRQRVARSDAEREEFRLHASDASNQFLAAQTQLRQLTAERDRTAISLQHARAQVATSQTTIAMLEGQILQSQGDRNRIQALERQNTALARENMSLTESLNAARTDQAAAIDTRNRAMHECNAIRQRVAALASFSRPSGNPQDHGGPDDDGPEDDDEDSDAKSTSRHGRHISGDGSVEEAGCAFAVPLLDSAVQVMMTKLHSRPCHGLALRIDDAVNHWTPRVKVPRVDRSVSDTPRPATLLISYLTIPPGNHLADRRAVPQMTQEVLPVASLRQTLPAATAVFLVVHVCTATFFWDVLPTIGSPLLRYP</sequence>
<reference evidence="3" key="2">
    <citation type="submission" date="2015-06" db="UniProtKB">
        <authorList>
            <consortium name="EnsemblProtists"/>
        </authorList>
    </citation>
    <scope>IDENTIFICATION</scope>
    <source>
        <strain evidence="3">Pr102</strain>
    </source>
</reference>
<reference evidence="4" key="1">
    <citation type="journal article" date="2006" name="Science">
        <title>Phytophthora genome sequences uncover evolutionary origins and mechanisms of pathogenesis.</title>
        <authorList>
            <person name="Tyler B.M."/>
            <person name="Tripathy S."/>
            <person name="Zhang X."/>
            <person name="Dehal P."/>
            <person name="Jiang R.H."/>
            <person name="Aerts A."/>
            <person name="Arredondo F.D."/>
            <person name="Baxter L."/>
            <person name="Bensasson D."/>
            <person name="Beynon J.L."/>
            <person name="Chapman J."/>
            <person name="Damasceno C.M."/>
            <person name="Dorrance A.E."/>
            <person name="Dou D."/>
            <person name="Dickerman A.W."/>
            <person name="Dubchak I.L."/>
            <person name="Garbelotto M."/>
            <person name="Gijzen M."/>
            <person name="Gordon S.G."/>
            <person name="Govers F."/>
            <person name="Grunwald N.J."/>
            <person name="Huang W."/>
            <person name="Ivors K.L."/>
            <person name="Jones R.W."/>
            <person name="Kamoun S."/>
            <person name="Krampis K."/>
            <person name="Lamour K.H."/>
            <person name="Lee M.K."/>
            <person name="McDonald W.H."/>
            <person name="Medina M."/>
            <person name="Meijer H.J."/>
            <person name="Nordberg E.K."/>
            <person name="Maclean D.J."/>
            <person name="Ospina-Giraldo M.D."/>
            <person name="Morris P.F."/>
            <person name="Phuntumart V."/>
            <person name="Putnam N.H."/>
            <person name="Rash S."/>
            <person name="Rose J.K."/>
            <person name="Sakihama Y."/>
            <person name="Salamov A.A."/>
            <person name="Savidor A."/>
            <person name="Scheuring C.F."/>
            <person name="Smith B.M."/>
            <person name="Sobral B.W."/>
            <person name="Terry A."/>
            <person name="Torto-Alalibo T.A."/>
            <person name="Win J."/>
            <person name="Xu Z."/>
            <person name="Zhang H."/>
            <person name="Grigoriev I.V."/>
            <person name="Rokhsar D.S."/>
            <person name="Boore J.L."/>
        </authorList>
    </citation>
    <scope>NUCLEOTIDE SEQUENCE [LARGE SCALE GENOMIC DNA]</scope>
    <source>
        <strain evidence="4">Pr102</strain>
    </source>
</reference>
<feature type="coiled-coil region" evidence="1">
    <location>
        <begin position="308"/>
        <end position="335"/>
    </location>
</feature>
<keyword evidence="4" id="KW-1185">Reference proteome</keyword>
<protein>
    <submittedName>
        <fullName evidence="3">Uncharacterized protein</fullName>
    </submittedName>
</protein>
<evidence type="ECO:0000256" key="2">
    <source>
        <dbReference type="SAM" id="MobiDB-lite"/>
    </source>
</evidence>
<feature type="compositionally biased region" description="Acidic residues" evidence="2">
    <location>
        <begin position="489"/>
        <end position="500"/>
    </location>
</feature>
<dbReference type="InParanoid" id="H3H528"/>
<evidence type="ECO:0000256" key="1">
    <source>
        <dbReference type="SAM" id="Coils"/>
    </source>
</evidence>
<dbReference type="HOGENOM" id="CLU_398762_0_0_1"/>
<accession>H3H528</accession>
<feature type="compositionally biased region" description="Low complexity" evidence="2">
    <location>
        <begin position="1"/>
        <end position="36"/>
    </location>
</feature>
<name>H3H528_PHYRM</name>
<dbReference type="AlphaFoldDB" id="H3H528"/>
<dbReference type="VEuPathDB" id="FungiDB:KRP23_14748"/>
<organism evidence="3 4">
    <name type="scientific">Phytophthora ramorum</name>
    <name type="common">Sudden oak death agent</name>
    <dbReference type="NCBI Taxonomy" id="164328"/>
    <lineage>
        <taxon>Eukaryota</taxon>
        <taxon>Sar</taxon>
        <taxon>Stramenopiles</taxon>
        <taxon>Oomycota</taxon>
        <taxon>Peronosporomycetes</taxon>
        <taxon>Peronosporales</taxon>
        <taxon>Peronosporaceae</taxon>
        <taxon>Phytophthora</taxon>
    </lineage>
</organism>
<proteinExistence type="predicted"/>
<keyword evidence="1" id="KW-0175">Coiled coil</keyword>
<feature type="region of interest" description="Disordered" evidence="2">
    <location>
        <begin position="1"/>
        <end position="64"/>
    </location>
</feature>
<dbReference type="EMBL" id="DS566281">
    <property type="status" value="NOT_ANNOTATED_CDS"/>
    <property type="molecule type" value="Genomic_DNA"/>
</dbReference>
<dbReference type="EnsemblProtists" id="Phyra85710">
    <property type="protein sequence ID" value="Phyra85710"/>
    <property type="gene ID" value="Phyra85710"/>
</dbReference>
<dbReference type="Proteomes" id="UP000005238">
    <property type="component" value="Unassembled WGS sequence"/>
</dbReference>